<dbReference type="Gene3D" id="1.20.1250.20">
    <property type="entry name" value="MFS general substrate transporter like domains"/>
    <property type="match status" value="1"/>
</dbReference>
<evidence type="ECO:0000256" key="1">
    <source>
        <dbReference type="ARBA" id="ARBA00004141"/>
    </source>
</evidence>
<proteinExistence type="predicted"/>
<evidence type="ECO:0000313" key="8">
    <source>
        <dbReference type="RefSeq" id="XP_035672107.1"/>
    </source>
</evidence>
<gene>
    <name evidence="8 9" type="primary">LOC118413068</name>
</gene>
<dbReference type="InterPro" id="IPR036259">
    <property type="entry name" value="MFS_trans_sf"/>
</dbReference>
<reference evidence="7" key="1">
    <citation type="journal article" date="2020" name="Nat. Ecol. Evol.">
        <title>Deeply conserved synteny resolves early events in vertebrate evolution.</title>
        <authorList>
            <person name="Simakov O."/>
            <person name="Marletaz F."/>
            <person name="Yue J.X."/>
            <person name="O'Connell B."/>
            <person name="Jenkins J."/>
            <person name="Brandt A."/>
            <person name="Calef R."/>
            <person name="Tung C.H."/>
            <person name="Huang T.K."/>
            <person name="Schmutz J."/>
            <person name="Satoh N."/>
            <person name="Yu J.K."/>
            <person name="Putnam N.H."/>
            <person name="Green R.E."/>
            <person name="Rokhsar D.S."/>
        </authorList>
    </citation>
    <scope>NUCLEOTIDE SEQUENCE [LARGE SCALE GENOMIC DNA]</scope>
    <source>
        <strain evidence="7">S238N-H82</strain>
    </source>
</reference>
<dbReference type="OMA" id="SSMMFIT"/>
<keyword evidence="2 6" id="KW-0812">Transmembrane</keyword>
<reference evidence="8 9" key="2">
    <citation type="submission" date="2025-04" db="UniProtKB">
        <authorList>
            <consortium name="RefSeq"/>
        </authorList>
    </citation>
    <scope>IDENTIFICATION</scope>
    <source>
        <strain evidence="8 9">S238N-H82</strain>
        <tissue evidence="8 9">Testes</tissue>
    </source>
</reference>
<dbReference type="GO" id="GO:0016020">
    <property type="term" value="C:membrane"/>
    <property type="evidence" value="ECO:0000318"/>
    <property type="project" value="GO_Central"/>
</dbReference>
<accession>A0A9J7MLG0</accession>
<feature type="transmembrane region" description="Helical" evidence="6">
    <location>
        <begin position="123"/>
        <end position="143"/>
    </location>
</feature>
<evidence type="ECO:0000256" key="5">
    <source>
        <dbReference type="SAM" id="MobiDB-lite"/>
    </source>
</evidence>
<dbReference type="KEGG" id="bfo:118413068"/>
<dbReference type="OrthoDB" id="3026777at2759"/>
<dbReference type="SUPFAM" id="SSF103473">
    <property type="entry name" value="MFS general substrate transporter"/>
    <property type="match status" value="1"/>
</dbReference>
<dbReference type="GO" id="GO:0055085">
    <property type="term" value="P:transmembrane transport"/>
    <property type="evidence" value="ECO:0000318"/>
    <property type="project" value="GO_Central"/>
</dbReference>
<evidence type="ECO:0000256" key="6">
    <source>
        <dbReference type="SAM" id="Phobius"/>
    </source>
</evidence>
<feature type="compositionally biased region" description="Basic and acidic residues" evidence="5">
    <location>
        <begin position="1"/>
        <end position="15"/>
    </location>
</feature>
<comment type="subcellular location">
    <subcellularLocation>
        <location evidence="1">Membrane</location>
        <topology evidence="1">Multi-pass membrane protein</topology>
    </subcellularLocation>
</comment>
<dbReference type="RefSeq" id="XP_035672107.1">
    <property type="nucleotide sequence ID" value="XM_035816214.1"/>
</dbReference>
<dbReference type="RefSeq" id="XP_035672108.1">
    <property type="nucleotide sequence ID" value="XM_035816215.1"/>
</dbReference>
<evidence type="ECO:0000256" key="4">
    <source>
        <dbReference type="ARBA" id="ARBA00023136"/>
    </source>
</evidence>
<name>A0A9J7MLG0_BRAFL</name>
<keyword evidence="7" id="KW-1185">Reference proteome</keyword>
<dbReference type="GeneID" id="118413068"/>
<dbReference type="Proteomes" id="UP000001554">
    <property type="component" value="Chromosome 4"/>
</dbReference>
<dbReference type="PANTHER" id="PTHR23507:SF1">
    <property type="entry name" value="FI18259P1-RELATED"/>
    <property type="match status" value="1"/>
</dbReference>
<protein>
    <submittedName>
        <fullName evidence="8 9">Proton-coupled folate transporter-like</fullName>
    </submittedName>
</protein>
<feature type="region of interest" description="Disordered" evidence="5">
    <location>
        <begin position="1"/>
        <end position="21"/>
    </location>
</feature>
<evidence type="ECO:0000313" key="9">
    <source>
        <dbReference type="RefSeq" id="XP_035672108.1"/>
    </source>
</evidence>
<evidence type="ECO:0000313" key="7">
    <source>
        <dbReference type="Proteomes" id="UP000001554"/>
    </source>
</evidence>
<dbReference type="PANTHER" id="PTHR23507">
    <property type="entry name" value="ZGC:174356"/>
    <property type="match status" value="1"/>
</dbReference>
<keyword evidence="3 6" id="KW-1133">Transmembrane helix</keyword>
<feature type="transmembrane region" description="Helical" evidence="6">
    <location>
        <begin position="88"/>
        <end position="111"/>
    </location>
</feature>
<feature type="transmembrane region" description="Helical" evidence="6">
    <location>
        <begin position="149"/>
        <end position="174"/>
    </location>
</feature>
<organism evidence="7 8">
    <name type="scientific">Branchiostoma floridae</name>
    <name type="common">Florida lancelet</name>
    <name type="synonym">Amphioxus</name>
    <dbReference type="NCBI Taxonomy" id="7739"/>
    <lineage>
        <taxon>Eukaryota</taxon>
        <taxon>Metazoa</taxon>
        <taxon>Chordata</taxon>
        <taxon>Cephalochordata</taxon>
        <taxon>Leptocardii</taxon>
        <taxon>Amphioxiformes</taxon>
        <taxon>Branchiostomatidae</taxon>
        <taxon>Branchiostoma</taxon>
    </lineage>
</organism>
<evidence type="ECO:0000256" key="3">
    <source>
        <dbReference type="ARBA" id="ARBA00022989"/>
    </source>
</evidence>
<dbReference type="AlphaFoldDB" id="A0A9J7MLG0"/>
<evidence type="ECO:0000256" key="2">
    <source>
        <dbReference type="ARBA" id="ARBA00022692"/>
    </source>
</evidence>
<sequence>MAEQKTETSEKKVEDPPQPEAIKPYCPVTVEPVLFLLFTAIVMTGSLRQQYIYYRIGNGTVNQQGSSCYGNSSNSTEYQERQSDQAEAIQWATAIQLSSGIPALVVTVLIGSLSDKLGRKLNLIIPIVGCLINFTVAAFVVQFNLPLAVLLPGIFLLGLGGSTATLAGGCYAYIADITGKGRSGIPVRLSCKLLQERAASLPHWEEIFGSSNSDSPWAFPNRFGSRWDCAGSACSMPSLH</sequence>
<dbReference type="GO" id="GO:0022857">
    <property type="term" value="F:transmembrane transporter activity"/>
    <property type="evidence" value="ECO:0000318"/>
    <property type="project" value="GO_Central"/>
</dbReference>
<keyword evidence="4 6" id="KW-0472">Membrane</keyword>